<evidence type="ECO:0000313" key="2">
    <source>
        <dbReference type="Proteomes" id="UP001596547"/>
    </source>
</evidence>
<dbReference type="EMBL" id="JBHTBF010000002">
    <property type="protein sequence ID" value="MFC7318112.1"/>
    <property type="molecule type" value="Genomic_DNA"/>
</dbReference>
<name>A0ABD6ACY0_9EURY</name>
<accession>A0ABD6ACY0</accession>
<dbReference type="AlphaFoldDB" id="A0ABD6ACY0"/>
<organism evidence="1 2">
    <name type="scientific">Halomarina halobia</name>
    <dbReference type="NCBI Taxonomy" id="3033386"/>
    <lineage>
        <taxon>Archaea</taxon>
        <taxon>Methanobacteriati</taxon>
        <taxon>Methanobacteriota</taxon>
        <taxon>Stenosarchaea group</taxon>
        <taxon>Halobacteria</taxon>
        <taxon>Halobacteriales</taxon>
        <taxon>Natronomonadaceae</taxon>
        <taxon>Halomarina</taxon>
    </lineage>
</organism>
<sequence length="78" mass="8208">MVTTTVDAGCEALAETVARIVAANTDIPDPPSVPAFRVRTILYSRGSHSPSAVNAAIERAIGRDLVNMDDSGKLVARE</sequence>
<keyword evidence="2" id="KW-1185">Reference proteome</keyword>
<dbReference type="Proteomes" id="UP001596547">
    <property type="component" value="Unassembled WGS sequence"/>
</dbReference>
<protein>
    <submittedName>
        <fullName evidence="1">Uncharacterized protein</fullName>
    </submittedName>
</protein>
<gene>
    <name evidence="1" type="ORF">ACFQPE_15110</name>
</gene>
<comment type="caution">
    <text evidence="1">The sequence shown here is derived from an EMBL/GenBank/DDBJ whole genome shotgun (WGS) entry which is preliminary data.</text>
</comment>
<dbReference type="RefSeq" id="WP_276305611.1">
    <property type="nucleotide sequence ID" value="NZ_CP119992.1"/>
</dbReference>
<reference evidence="1 2" key="1">
    <citation type="journal article" date="2019" name="Int. J. Syst. Evol. Microbiol.">
        <title>The Global Catalogue of Microorganisms (GCM) 10K type strain sequencing project: providing services to taxonomists for standard genome sequencing and annotation.</title>
        <authorList>
            <consortium name="The Broad Institute Genomics Platform"/>
            <consortium name="The Broad Institute Genome Sequencing Center for Infectious Disease"/>
            <person name="Wu L."/>
            <person name="Ma J."/>
        </authorList>
    </citation>
    <scope>NUCLEOTIDE SEQUENCE [LARGE SCALE GENOMIC DNA]</scope>
    <source>
        <strain evidence="1 2">PSR21</strain>
    </source>
</reference>
<dbReference type="GeneID" id="79315201"/>
<evidence type="ECO:0000313" key="1">
    <source>
        <dbReference type="EMBL" id="MFC7318112.1"/>
    </source>
</evidence>
<proteinExistence type="predicted"/>